<dbReference type="Proteomes" id="UP000716446">
    <property type="component" value="Unassembled WGS sequence"/>
</dbReference>
<organism evidence="1 2">
    <name type="scientific">Aureobasidium vineae</name>
    <dbReference type="NCBI Taxonomy" id="2773715"/>
    <lineage>
        <taxon>Eukaryota</taxon>
        <taxon>Fungi</taxon>
        <taxon>Dikarya</taxon>
        <taxon>Ascomycota</taxon>
        <taxon>Pezizomycotina</taxon>
        <taxon>Dothideomycetes</taxon>
        <taxon>Dothideomycetidae</taxon>
        <taxon>Dothideales</taxon>
        <taxon>Saccotheciaceae</taxon>
        <taxon>Aureobasidium</taxon>
    </lineage>
</organism>
<keyword evidence="2" id="KW-1185">Reference proteome</keyword>
<evidence type="ECO:0000313" key="2">
    <source>
        <dbReference type="Proteomes" id="UP000716446"/>
    </source>
</evidence>
<proteinExistence type="predicted"/>
<dbReference type="AlphaFoldDB" id="A0A9N8P9V3"/>
<sequence length="120" mass="13499">MARKLNKIISTADAKELYAQYAKNIDIRFLQVTFTGTVGDSVDVHGDSKSIRSKRNITCHSVTMRTTDGKNRLWVYRGPGTKYLQDTFELPDGTKEEALRIMIERATGFDAAGNKIEIVE</sequence>
<protein>
    <submittedName>
        <fullName evidence="1">Uncharacterized protein</fullName>
    </submittedName>
</protein>
<evidence type="ECO:0000313" key="1">
    <source>
        <dbReference type="EMBL" id="CAD0086639.1"/>
    </source>
</evidence>
<reference evidence="1" key="1">
    <citation type="submission" date="2020-06" db="EMBL/GenBank/DDBJ databases">
        <authorList>
            <person name="Onetto C."/>
        </authorList>
    </citation>
    <scope>NUCLEOTIDE SEQUENCE</scope>
</reference>
<dbReference type="EMBL" id="CAIJEN010000005">
    <property type="protein sequence ID" value="CAD0086639.1"/>
    <property type="molecule type" value="Genomic_DNA"/>
</dbReference>
<name>A0A9N8P9V3_9PEZI</name>
<gene>
    <name evidence="1" type="ORF">AWRI4619_LOCUS4221</name>
</gene>
<comment type="caution">
    <text evidence="1">The sequence shown here is derived from an EMBL/GenBank/DDBJ whole genome shotgun (WGS) entry which is preliminary data.</text>
</comment>
<accession>A0A9N8P9V3</accession>